<proteinExistence type="predicted"/>
<sequence>MGKMSANKPRHELDGTDRTILRLLQQDGALSNPKLAEQLSLSVTPCWRRLKRLEDEGYIKDYQANLDRRKLGYDVLAFVSVSFAVHADEAPNRFEEAIRDRPEVLACHKITGAADYLLQVVAENLDGYSDFVENVLRKMPGVHSIQSSLALREIKSSSRLPVPV</sequence>
<dbReference type="SUPFAM" id="SSF54909">
    <property type="entry name" value="Dimeric alpha+beta barrel"/>
    <property type="match status" value="1"/>
</dbReference>
<dbReference type="STRING" id="1123014.SAMN02745746_02640"/>
<dbReference type="Proteomes" id="UP000192920">
    <property type="component" value="Unassembled WGS sequence"/>
</dbReference>
<evidence type="ECO:0000313" key="5">
    <source>
        <dbReference type="EMBL" id="SMF33179.1"/>
    </source>
</evidence>
<dbReference type="GO" id="GO:0043200">
    <property type="term" value="P:response to amino acid"/>
    <property type="evidence" value="ECO:0007669"/>
    <property type="project" value="TreeGrafter"/>
</dbReference>
<reference evidence="6" key="1">
    <citation type="submission" date="2017-04" db="EMBL/GenBank/DDBJ databases">
        <authorList>
            <person name="Varghese N."/>
            <person name="Submissions S."/>
        </authorList>
    </citation>
    <scope>NUCLEOTIDE SEQUENCE [LARGE SCALE GENOMIC DNA]</scope>
    <source>
        <strain evidence="6">DSM 22618</strain>
    </source>
</reference>
<dbReference type="InterPro" id="IPR036390">
    <property type="entry name" value="WH_DNA-bd_sf"/>
</dbReference>
<dbReference type="AlphaFoldDB" id="A0A1Y6C2F7"/>
<dbReference type="InterPro" id="IPR006121">
    <property type="entry name" value="HMA_dom"/>
</dbReference>
<dbReference type="Gene3D" id="1.10.10.10">
    <property type="entry name" value="Winged helix-like DNA-binding domain superfamily/Winged helix DNA-binding domain"/>
    <property type="match status" value="1"/>
</dbReference>
<dbReference type="GO" id="GO:0043565">
    <property type="term" value="F:sequence-specific DNA binding"/>
    <property type="evidence" value="ECO:0007669"/>
    <property type="project" value="InterPro"/>
</dbReference>
<name>A0A1Y6C2F7_9NEIS</name>
<dbReference type="SMART" id="SM00344">
    <property type="entry name" value="HTH_ASNC"/>
    <property type="match status" value="1"/>
</dbReference>
<dbReference type="EMBL" id="FXAG01000014">
    <property type="protein sequence ID" value="SMF33179.1"/>
    <property type="molecule type" value="Genomic_DNA"/>
</dbReference>
<dbReference type="CDD" id="cd00371">
    <property type="entry name" value="HMA"/>
    <property type="match status" value="1"/>
</dbReference>
<keyword evidence="3" id="KW-0804">Transcription</keyword>
<evidence type="ECO:0000256" key="1">
    <source>
        <dbReference type="ARBA" id="ARBA00023015"/>
    </source>
</evidence>
<dbReference type="GO" id="GO:0006355">
    <property type="term" value="P:regulation of DNA-templated transcription"/>
    <property type="evidence" value="ECO:0007669"/>
    <property type="project" value="UniProtKB-ARBA"/>
</dbReference>
<dbReference type="GO" id="GO:0005829">
    <property type="term" value="C:cytosol"/>
    <property type="evidence" value="ECO:0007669"/>
    <property type="project" value="TreeGrafter"/>
</dbReference>
<dbReference type="PANTHER" id="PTHR30154">
    <property type="entry name" value="LEUCINE-RESPONSIVE REGULATORY PROTEIN"/>
    <property type="match status" value="1"/>
</dbReference>
<organism evidence="5 6">
    <name type="scientific">Pseudogulbenkiania subflava DSM 22618</name>
    <dbReference type="NCBI Taxonomy" id="1123014"/>
    <lineage>
        <taxon>Bacteria</taxon>
        <taxon>Pseudomonadati</taxon>
        <taxon>Pseudomonadota</taxon>
        <taxon>Betaproteobacteria</taxon>
        <taxon>Neisseriales</taxon>
        <taxon>Chromobacteriaceae</taxon>
        <taxon>Pseudogulbenkiania</taxon>
    </lineage>
</organism>
<keyword evidence="2 5" id="KW-0238">DNA-binding</keyword>
<accession>A0A1Y6C2F7</accession>
<dbReference type="PROSITE" id="PS50956">
    <property type="entry name" value="HTH_ASNC_2"/>
    <property type="match status" value="1"/>
</dbReference>
<dbReference type="InterPro" id="IPR011008">
    <property type="entry name" value="Dimeric_a/b-barrel"/>
</dbReference>
<dbReference type="InterPro" id="IPR011991">
    <property type="entry name" value="ArsR-like_HTH"/>
</dbReference>
<dbReference type="Gene3D" id="3.30.70.920">
    <property type="match status" value="1"/>
</dbReference>
<evidence type="ECO:0000256" key="3">
    <source>
        <dbReference type="ARBA" id="ARBA00023163"/>
    </source>
</evidence>
<dbReference type="CDD" id="cd00090">
    <property type="entry name" value="HTH_ARSR"/>
    <property type="match status" value="1"/>
</dbReference>
<keyword evidence="6" id="KW-1185">Reference proteome</keyword>
<evidence type="ECO:0000256" key="2">
    <source>
        <dbReference type="ARBA" id="ARBA00023125"/>
    </source>
</evidence>
<evidence type="ECO:0000313" key="6">
    <source>
        <dbReference type="Proteomes" id="UP000192920"/>
    </source>
</evidence>
<feature type="domain" description="HTH asnC-type" evidence="4">
    <location>
        <begin position="13"/>
        <end position="74"/>
    </location>
</feature>
<evidence type="ECO:0000259" key="4">
    <source>
        <dbReference type="PROSITE" id="PS50956"/>
    </source>
</evidence>
<keyword evidence="1" id="KW-0805">Transcription regulation</keyword>
<dbReference type="PANTHER" id="PTHR30154:SF34">
    <property type="entry name" value="TRANSCRIPTIONAL REGULATOR AZLB"/>
    <property type="match status" value="1"/>
</dbReference>
<dbReference type="RefSeq" id="WP_327078295.1">
    <property type="nucleotide sequence ID" value="NZ_FXAG01000014.1"/>
</dbReference>
<dbReference type="SUPFAM" id="SSF46785">
    <property type="entry name" value="Winged helix' DNA-binding domain"/>
    <property type="match status" value="1"/>
</dbReference>
<dbReference type="GO" id="GO:0046872">
    <property type="term" value="F:metal ion binding"/>
    <property type="evidence" value="ECO:0007669"/>
    <property type="project" value="InterPro"/>
</dbReference>
<gene>
    <name evidence="5" type="ORF">SAMN02745746_02640</name>
</gene>
<dbReference type="PRINTS" id="PR00033">
    <property type="entry name" value="HTHASNC"/>
</dbReference>
<dbReference type="InterPro" id="IPR019887">
    <property type="entry name" value="Tscrpt_reg_AsnC/Lrp_C"/>
</dbReference>
<protein>
    <submittedName>
        <fullName evidence="5">DNA-binding transcriptional regulator, Lrp family</fullName>
    </submittedName>
</protein>
<dbReference type="InterPro" id="IPR000485">
    <property type="entry name" value="AsnC-type_HTH_dom"/>
</dbReference>
<dbReference type="InterPro" id="IPR019888">
    <property type="entry name" value="Tscrpt_reg_AsnC-like"/>
</dbReference>
<dbReference type="InterPro" id="IPR036388">
    <property type="entry name" value="WH-like_DNA-bd_sf"/>
</dbReference>
<dbReference type="Pfam" id="PF01037">
    <property type="entry name" value="AsnC_trans_reg"/>
    <property type="match status" value="1"/>
</dbReference>
<dbReference type="Pfam" id="PF13412">
    <property type="entry name" value="HTH_24"/>
    <property type="match status" value="1"/>
</dbReference>